<proteinExistence type="predicted"/>
<evidence type="ECO:0000256" key="1">
    <source>
        <dbReference type="SAM" id="MobiDB-lite"/>
    </source>
</evidence>
<comment type="caution">
    <text evidence="2">The sequence shown here is derived from an EMBL/GenBank/DDBJ whole genome shotgun (WGS) entry which is preliminary data.</text>
</comment>
<dbReference type="PANTHER" id="PTHR35186">
    <property type="entry name" value="ANK_REP_REGION DOMAIN-CONTAINING PROTEIN"/>
    <property type="match status" value="1"/>
</dbReference>
<sequence>MIDIINLCNEMPKFPTKADGATLLPQGRPLPCCDKSALPPHASKFNHFYRSPGHDLSRSPTAKGHPQDADETRTLPHRSDSGVVRDIFFVRNETSPSRIRVDQPYISRHFEDKDEDNAQDGYNDIPMPTVRVDHNDRTLASLGIMLLELCFGTALEEHETRRRYCRHMPPGEAGEATTDPYLDMAAALEWHPHAAEEAGPEFSDTIEWCLKNMPNGSESGIRLDQWRGELLNKVVLPLKYCHDQFTVMRS</sequence>
<feature type="compositionally biased region" description="Basic and acidic residues" evidence="1">
    <location>
        <begin position="65"/>
        <end position="77"/>
    </location>
</feature>
<gene>
    <name evidence="2" type="ORF">B0J13DRAFT_631019</name>
</gene>
<name>A0A9P9D764_9HYPO</name>
<feature type="region of interest" description="Disordered" evidence="1">
    <location>
        <begin position="44"/>
        <end position="77"/>
    </location>
</feature>
<accession>A0A9P9D764</accession>
<evidence type="ECO:0000313" key="2">
    <source>
        <dbReference type="EMBL" id="KAH7113938.1"/>
    </source>
</evidence>
<protein>
    <submittedName>
        <fullName evidence="2">Uncharacterized protein</fullName>
    </submittedName>
</protein>
<dbReference type="AlphaFoldDB" id="A0A9P9D764"/>
<reference evidence="2" key="1">
    <citation type="journal article" date="2021" name="Nat. Commun.">
        <title>Genetic determinants of endophytism in the Arabidopsis root mycobiome.</title>
        <authorList>
            <person name="Mesny F."/>
            <person name="Miyauchi S."/>
            <person name="Thiergart T."/>
            <person name="Pickel B."/>
            <person name="Atanasova L."/>
            <person name="Karlsson M."/>
            <person name="Huettel B."/>
            <person name="Barry K.W."/>
            <person name="Haridas S."/>
            <person name="Chen C."/>
            <person name="Bauer D."/>
            <person name="Andreopoulos W."/>
            <person name="Pangilinan J."/>
            <person name="LaButti K."/>
            <person name="Riley R."/>
            <person name="Lipzen A."/>
            <person name="Clum A."/>
            <person name="Drula E."/>
            <person name="Henrissat B."/>
            <person name="Kohler A."/>
            <person name="Grigoriev I.V."/>
            <person name="Martin F.M."/>
            <person name="Hacquard S."/>
        </authorList>
    </citation>
    <scope>NUCLEOTIDE SEQUENCE</scope>
    <source>
        <strain evidence="2">MPI-CAGE-AT-0021</strain>
    </source>
</reference>
<dbReference type="EMBL" id="JAGMUU010000044">
    <property type="protein sequence ID" value="KAH7113938.1"/>
    <property type="molecule type" value="Genomic_DNA"/>
</dbReference>
<organism evidence="2 3">
    <name type="scientific">Dactylonectria estremocensis</name>
    <dbReference type="NCBI Taxonomy" id="1079267"/>
    <lineage>
        <taxon>Eukaryota</taxon>
        <taxon>Fungi</taxon>
        <taxon>Dikarya</taxon>
        <taxon>Ascomycota</taxon>
        <taxon>Pezizomycotina</taxon>
        <taxon>Sordariomycetes</taxon>
        <taxon>Hypocreomycetidae</taxon>
        <taxon>Hypocreales</taxon>
        <taxon>Nectriaceae</taxon>
        <taxon>Dactylonectria</taxon>
    </lineage>
</organism>
<dbReference type="PANTHER" id="PTHR35186:SF4">
    <property type="entry name" value="PRION-INHIBITION AND PROPAGATION HELO DOMAIN-CONTAINING PROTEIN"/>
    <property type="match status" value="1"/>
</dbReference>
<evidence type="ECO:0000313" key="3">
    <source>
        <dbReference type="Proteomes" id="UP000717696"/>
    </source>
</evidence>
<keyword evidence="3" id="KW-1185">Reference proteome</keyword>
<dbReference type="Proteomes" id="UP000717696">
    <property type="component" value="Unassembled WGS sequence"/>
</dbReference>
<dbReference type="OrthoDB" id="3565018at2759"/>